<dbReference type="Proteomes" id="UP000247810">
    <property type="component" value="Unassembled WGS sequence"/>
</dbReference>
<name>A0A319CVC0_9EURO</name>
<protein>
    <submittedName>
        <fullName evidence="1">Uncharacterized protein</fullName>
    </submittedName>
</protein>
<sequence length="159" mass="17097">MALPIAGLSKDFVHRQLILTPKPEHLDEVVDHLSKVAEAVEAAEPDILIFSVTRSAPVEGLGDTMPEAVIVTMNEAAAEAHKTYMQGVMAAQGGPDHDKLTGPLIVRQLTPAGGFLRIFIVTQLEVAAESYRCAITMSIAKNITQSNALPSIISRRPVF</sequence>
<evidence type="ECO:0000313" key="1">
    <source>
        <dbReference type="EMBL" id="PYH89235.1"/>
    </source>
</evidence>
<dbReference type="AlphaFoldDB" id="A0A319CVC0"/>
<gene>
    <name evidence="1" type="ORF">BO71DRAFT_435003</name>
</gene>
<keyword evidence="2" id="KW-1185">Reference proteome</keyword>
<organism evidence="1 2">
    <name type="scientific">Aspergillus ellipticus CBS 707.79</name>
    <dbReference type="NCBI Taxonomy" id="1448320"/>
    <lineage>
        <taxon>Eukaryota</taxon>
        <taxon>Fungi</taxon>
        <taxon>Dikarya</taxon>
        <taxon>Ascomycota</taxon>
        <taxon>Pezizomycotina</taxon>
        <taxon>Eurotiomycetes</taxon>
        <taxon>Eurotiomycetidae</taxon>
        <taxon>Eurotiales</taxon>
        <taxon>Aspergillaceae</taxon>
        <taxon>Aspergillus</taxon>
        <taxon>Aspergillus subgen. Circumdati</taxon>
    </lineage>
</organism>
<dbReference type="VEuPathDB" id="FungiDB:BO71DRAFT_435003"/>
<accession>A0A319CVC0</accession>
<dbReference type="EMBL" id="KZ826041">
    <property type="protein sequence ID" value="PYH89235.1"/>
    <property type="molecule type" value="Genomic_DNA"/>
</dbReference>
<evidence type="ECO:0000313" key="2">
    <source>
        <dbReference type="Proteomes" id="UP000247810"/>
    </source>
</evidence>
<proteinExistence type="predicted"/>
<reference evidence="1 2" key="1">
    <citation type="submission" date="2018-02" db="EMBL/GenBank/DDBJ databases">
        <title>The genomes of Aspergillus section Nigri reveals drivers in fungal speciation.</title>
        <authorList>
            <consortium name="DOE Joint Genome Institute"/>
            <person name="Vesth T.C."/>
            <person name="Nybo J."/>
            <person name="Theobald S."/>
            <person name="Brandl J."/>
            <person name="Frisvad J.C."/>
            <person name="Nielsen K.F."/>
            <person name="Lyhne E.K."/>
            <person name="Kogle M.E."/>
            <person name="Kuo A."/>
            <person name="Riley R."/>
            <person name="Clum A."/>
            <person name="Nolan M."/>
            <person name="Lipzen A."/>
            <person name="Salamov A."/>
            <person name="Henrissat B."/>
            <person name="Wiebenga A."/>
            <person name="De vries R.P."/>
            <person name="Grigoriev I.V."/>
            <person name="Mortensen U.H."/>
            <person name="Andersen M.R."/>
            <person name="Baker S.E."/>
        </authorList>
    </citation>
    <scope>NUCLEOTIDE SEQUENCE [LARGE SCALE GENOMIC DNA]</scope>
    <source>
        <strain evidence="1 2">CBS 707.79</strain>
    </source>
</reference>
<dbReference type="OrthoDB" id="10011777at2759"/>